<sequence>MKHEVLVGISAVSLLSMVACQTGGSAAFTARNGVRVNPVNADVFEVIARPNGRKSDFWCGAGSFASSALGAPDNALVYTVGGAGQGVTMKSPDAAQFSLKPPEQVSGATGRAGNWGPSVGQANSVGRARNSCAPPRNSDAS</sequence>
<protein>
    <submittedName>
        <fullName evidence="2">Uncharacterized protein</fullName>
    </submittedName>
</protein>
<evidence type="ECO:0000313" key="2">
    <source>
        <dbReference type="EMBL" id="SMP13607.1"/>
    </source>
</evidence>
<feature type="region of interest" description="Disordered" evidence="1">
    <location>
        <begin position="99"/>
        <end position="141"/>
    </location>
</feature>
<dbReference type="Proteomes" id="UP001157961">
    <property type="component" value="Unassembled WGS sequence"/>
</dbReference>
<proteinExistence type="predicted"/>
<organism evidence="2 3">
    <name type="scientific">Shimia sagamensis</name>
    <dbReference type="NCBI Taxonomy" id="1566352"/>
    <lineage>
        <taxon>Bacteria</taxon>
        <taxon>Pseudomonadati</taxon>
        <taxon>Pseudomonadota</taxon>
        <taxon>Alphaproteobacteria</taxon>
        <taxon>Rhodobacterales</taxon>
        <taxon>Roseobacteraceae</taxon>
    </lineage>
</organism>
<dbReference type="EMBL" id="FXTY01000002">
    <property type="protein sequence ID" value="SMP13607.1"/>
    <property type="molecule type" value="Genomic_DNA"/>
</dbReference>
<comment type="caution">
    <text evidence="2">The sequence shown here is derived from an EMBL/GenBank/DDBJ whole genome shotgun (WGS) entry which is preliminary data.</text>
</comment>
<evidence type="ECO:0000256" key="1">
    <source>
        <dbReference type="SAM" id="MobiDB-lite"/>
    </source>
</evidence>
<dbReference type="RefSeq" id="WP_283425270.1">
    <property type="nucleotide sequence ID" value="NZ_FXTY01000002.1"/>
</dbReference>
<reference evidence="2 3" key="1">
    <citation type="submission" date="2017-05" db="EMBL/GenBank/DDBJ databases">
        <authorList>
            <person name="Varghese N."/>
            <person name="Submissions S."/>
        </authorList>
    </citation>
    <scope>NUCLEOTIDE SEQUENCE [LARGE SCALE GENOMIC DNA]</scope>
    <source>
        <strain evidence="2 3">DSM 29734</strain>
    </source>
</reference>
<keyword evidence="3" id="KW-1185">Reference proteome</keyword>
<gene>
    <name evidence="2" type="ORF">SAMN06265373_102540</name>
</gene>
<evidence type="ECO:0000313" key="3">
    <source>
        <dbReference type="Proteomes" id="UP001157961"/>
    </source>
</evidence>
<name>A0ABY1NMT8_9RHOB</name>
<accession>A0ABY1NMT8</accession>
<dbReference type="PROSITE" id="PS51257">
    <property type="entry name" value="PROKAR_LIPOPROTEIN"/>
    <property type="match status" value="1"/>
</dbReference>